<dbReference type="AlphaFoldDB" id="A0AA87BZ88"/>
<sequence length="127" mass="14085">MAERLPQQAKSIKKSDLLSGAAITGVITFVILTWSKTLSTDSAFAPYITEQTISFVAGLASYLITIGLAFGRYEVSLILHERDYTKKIKYLDQIMAITTCPEAKKSLEEQKNVLLTEAARAIIEEKI</sequence>
<gene>
    <name evidence="2" type="ORF">VCR31J2_1270147</name>
</gene>
<organism evidence="2 3">
    <name type="scientific">Vibrio coralliirubri</name>
    <dbReference type="NCBI Taxonomy" id="1516159"/>
    <lineage>
        <taxon>Bacteria</taxon>
        <taxon>Pseudomonadati</taxon>
        <taxon>Pseudomonadota</taxon>
        <taxon>Gammaproteobacteria</taxon>
        <taxon>Vibrionales</taxon>
        <taxon>Vibrionaceae</taxon>
        <taxon>Vibrio</taxon>
    </lineage>
</organism>
<keyword evidence="1" id="KW-0472">Membrane</keyword>
<feature type="transmembrane region" description="Helical" evidence="1">
    <location>
        <begin position="55"/>
        <end position="79"/>
    </location>
</feature>
<keyword evidence="1" id="KW-0812">Transmembrane</keyword>
<reference evidence="2 3" key="1">
    <citation type="submission" date="2014-06" db="EMBL/GenBank/DDBJ databases">
        <authorList>
            <person name="Le Roux F."/>
        </authorList>
    </citation>
    <scope>NUCLEOTIDE SEQUENCE [LARGE SCALE GENOMIC DNA]</scope>
    <source>
        <strain evidence="2 3">J2-31</strain>
    </source>
</reference>
<evidence type="ECO:0000313" key="2">
    <source>
        <dbReference type="EMBL" id="CDT56261.1"/>
    </source>
</evidence>
<evidence type="ECO:0000313" key="3">
    <source>
        <dbReference type="Proteomes" id="UP000041625"/>
    </source>
</evidence>
<comment type="caution">
    <text evidence="2">The sequence shown here is derived from an EMBL/GenBank/DDBJ whole genome shotgun (WGS) entry which is preliminary data.</text>
</comment>
<accession>A0AA87BZ88</accession>
<keyword evidence="1" id="KW-1133">Transmembrane helix</keyword>
<proteinExistence type="predicted"/>
<dbReference type="RefSeq" id="WP_050649950.1">
    <property type="nucleotide sequence ID" value="NZ_LK933975.1"/>
</dbReference>
<feature type="transmembrane region" description="Helical" evidence="1">
    <location>
        <begin position="17"/>
        <end position="35"/>
    </location>
</feature>
<dbReference type="EMBL" id="CCKJ01000032">
    <property type="protein sequence ID" value="CDT56261.1"/>
    <property type="molecule type" value="Genomic_DNA"/>
</dbReference>
<keyword evidence="3" id="KW-1185">Reference proteome</keyword>
<name>A0AA87BZ88_9VIBR</name>
<dbReference type="Proteomes" id="UP000041625">
    <property type="component" value="Unassembled WGS sequence"/>
</dbReference>
<evidence type="ECO:0000256" key="1">
    <source>
        <dbReference type="SAM" id="Phobius"/>
    </source>
</evidence>
<protein>
    <submittedName>
        <fullName evidence="2">Uncharacterized protein</fullName>
    </submittedName>
</protein>